<reference evidence="2 3" key="1">
    <citation type="journal article" date="2019" name="Nat. Microbiol.">
        <title>Mediterranean grassland soil C-N compound turnover is dependent on rainfall and depth, and is mediated by genomically divergent microorganisms.</title>
        <authorList>
            <person name="Diamond S."/>
            <person name="Andeer P.F."/>
            <person name="Li Z."/>
            <person name="Crits-Christoph A."/>
            <person name="Burstein D."/>
            <person name="Anantharaman K."/>
            <person name="Lane K.R."/>
            <person name="Thomas B.C."/>
            <person name="Pan C."/>
            <person name="Northen T.R."/>
            <person name="Banfield J.F."/>
        </authorList>
    </citation>
    <scope>NUCLEOTIDE SEQUENCE [LARGE SCALE GENOMIC DNA]</scope>
    <source>
        <strain evidence="2">WS_1</strain>
    </source>
</reference>
<dbReference type="Proteomes" id="UP000316292">
    <property type="component" value="Unassembled WGS sequence"/>
</dbReference>
<dbReference type="EMBL" id="VBOR01000088">
    <property type="protein sequence ID" value="TMQ48083.1"/>
    <property type="molecule type" value="Genomic_DNA"/>
</dbReference>
<dbReference type="InterPro" id="IPR025669">
    <property type="entry name" value="AAA_dom"/>
</dbReference>
<name>A0A538S9N3_UNCEI</name>
<evidence type="ECO:0000313" key="3">
    <source>
        <dbReference type="Proteomes" id="UP000316292"/>
    </source>
</evidence>
<sequence length="270" mass="28728">MARTVAIANQKGGVGKTTTAVNLSAALALNNKTVLLVDLDPQGNAGSGLGFPNLKNTNRGIYEILTGGLAADQAIVDSGIAGLGFIPSGQRLAGAEVELVDAERREYRLKDALAPLDDRYEYILIDAPPSLGLLTVNALTAANSVLVPVQCEYYALEGLSHLLGAIRLVQQGLNPALMIEGVLLTMYDNRLNLSQQVMDETRRYFAERVYHTVIPRNVRLSEAPSFGKPVVVYDPACVGSVSYMNLASEVLNHGQEGIGTRASVPHSIGG</sequence>
<dbReference type="InterPro" id="IPR050678">
    <property type="entry name" value="DNA_Partitioning_ATPase"/>
</dbReference>
<dbReference type="SUPFAM" id="SSF52540">
    <property type="entry name" value="P-loop containing nucleoside triphosphate hydrolases"/>
    <property type="match status" value="1"/>
</dbReference>
<proteinExistence type="predicted"/>
<dbReference type="PANTHER" id="PTHR13696:SF52">
    <property type="entry name" value="PARA FAMILY PROTEIN CT_582"/>
    <property type="match status" value="1"/>
</dbReference>
<organism evidence="2 3">
    <name type="scientific">Eiseniibacteriota bacterium</name>
    <dbReference type="NCBI Taxonomy" id="2212470"/>
    <lineage>
        <taxon>Bacteria</taxon>
        <taxon>Candidatus Eiseniibacteriota</taxon>
    </lineage>
</organism>
<evidence type="ECO:0000259" key="1">
    <source>
        <dbReference type="Pfam" id="PF13614"/>
    </source>
</evidence>
<dbReference type="Pfam" id="PF13614">
    <property type="entry name" value="AAA_31"/>
    <property type="match status" value="1"/>
</dbReference>
<dbReference type="InterPro" id="IPR027417">
    <property type="entry name" value="P-loop_NTPase"/>
</dbReference>
<protein>
    <submittedName>
        <fullName evidence="2">ParA family protein</fullName>
    </submittedName>
</protein>
<evidence type="ECO:0000313" key="2">
    <source>
        <dbReference type="EMBL" id="TMQ48083.1"/>
    </source>
</evidence>
<dbReference type="AlphaFoldDB" id="A0A538S9N3"/>
<gene>
    <name evidence="2" type="ORF">E6K71_08040</name>
</gene>
<dbReference type="FunFam" id="3.40.50.300:FF:000285">
    <property type="entry name" value="Sporulation initiation inhibitor Soj"/>
    <property type="match status" value="1"/>
</dbReference>
<feature type="domain" description="AAA" evidence="1">
    <location>
        <begin position="3"/>
        <end position="179"/>
    </location>
</feature>
<comment type="caution">
    <text evidence="2">The sequence shown here is derived from an EMBL/GenBank/DDBJ whole genome shotgun (WGS) entry which is preliminary data.</text>
</comment>
<accession>A0A538S9N3</accession>
<dbReference type="Gene3D" id="3.40.50.300">
    <property type="entry name" value="P-loop containing nucleotide triphosphate hydrolases"/>
    <property type="match status" value="1"/>
</dbReference>
<dbReference type="CDD" id="cd02042">
    <property type="entry name" value="ParAB_family"/>
    <property type="match status" value="1"/>
</dbReference>
<dbReference type="PANTHER" id="PTHR13696">
    <property type="entry name" value="P-LOOP CONTAINING NUCLEOSIDE TRIPHOSPHATE HYDROLASE"/>
    <property type="match status" value="1"/>
</dbReference>